<name>A0ABR5SHM9_9BACT</name>
<dbReference type="RefSeq" id="WP_085051948.1">
    <property type="nucleotide sequence ID" value="NZ_LNQR01000049.1"/>
</dbReference>
<evidence type="ECO:0000313" key="2">
    <source>
        <dbReference type="Proteomes" id="UP000060487"/>
    </source>
</evidence>
<protein>
    <recommendedName>
        <fullName evidence="3">DUF2281 domain-containing protein</fullName>
    </recommendedName>
</protein>
<organism evidence="1 2">
    <name type="scientific">Candidatus Magnetominusculus xianensis</name>
    <dbReference type="NCBI Taxonomy" id="1748249"/>
    <lineage>
        <taxon>Bacteria</taxon>
        <taxon>Pseudomonadati</taxon>
        <taxon>Nitrospirota</taxon>
        <taxon>Nitrospiria</taxon>
        <taxon>Nitrospirales</taxon>
        <taxon>Nitrospiraceae</taxon>
        <taxon>Candidatus Magnetominusculus</taxon>
    </lineage>
</organism>
<gene>
    <name evidence="1" type="ORF">ASN18_1317</name>
</gene>
<keyword evidence="2" id="KW-1185">Reference proteome</keyword>
<proteinExistence type="predicted"/>
<evidence type="ECO:0000313" key="1">
    <source>
        <dbReference type="EMBL" id="KWT87640.1"/>
    </source>
</evidence>
<dbReference type="Proteomes" id="UP000060487">
    <property type="component" value="Unassembled WGS sequence"/>
</dbReference>
<accession>A0ABR5SHM9</accession>
<sequence>MSETITETASSAIDTAPAVVGEKTPDIERIIETLLVLSPERVREAADFIAYLAERERKHKAFVEETLAAEANTEKFVFKNSKELITAALASVSEDA</sequence>
<dbReference type="EMBL" id="LNQR01000049">
    <property type="protein sequence ID" value="KWT87640.1"/>
    <property type="molecule type" value="Genomic_DNA"/>
</dbReference>
<reference evidence="1 2" key="1">
    <citation type="submission" date="2015-11" db="EMBL/GenBank/DDBJ databases">
        <authorList>
            <person name="Lin W."/>
        </authorList>
    </citation>
    <scope>NUCLEOTIDE SEQUENCE [LARGE SCALE GENOMIC DNA]</scope>
    <source>
        <strain evidence="1 2">HCH-1</strain>
    </source>
</reference>
<evidence type="ECO:0008006" key="3">
    <source>
        <dbReference type="Google" id="ProtNLM"/>
    </source>
</evidence>
<comment type="caution">
    <text evidence="1">The sequence shown here is derived from an EMBL/GenBank/DDBJ whole genome shotgun (WGS) entry which is preliminary data.</text>
</comment>